<organism evidence="1 2">
    <name type="scientific">Paucilactobacillus nenjiangensis</name>
    <dbReference type="NCBI Taxonomy" id="1296540"/>
    <lineage>
        <taxon>Bacteria</taxon>
        <taxon>Bacillati</taxon>
        <taxon>Bacillota</taxon>
        <taxon>Bacilli</taxon>
        <taxon>Lactobacillales</taxon>
        <taxon>Lactobacillaceae</taxon>
        <taxon>Paucilactobacillus</taxon>
    </lineage>
</organism>
<evidence type="ECO:0000313" key="1">
    <source>
        <dbReference type="EMBL" id="QER66504.1"/>
    </source>
</evidence>
<protein>
    <submittedName>
        <fullName evidence="1">Uncharacterized protein</fullName>
    </submittedName>
</protein>
<dbReference type="OrthoDB" id="2297932at2"/>
<dbReference type="RefSeq" id="WP_150203108.1">
    <property type="nucleotide sequence ID" value="NZ_CP043939.1"/>
</dbReference>
<dbReference type="AlphaFoldDB" id="A0A5P1X0U4"/>
<reference evidence="1 2" key="1">
    <citation type="submission" date="2019-09" db="EMBL/GenBank/DDBJ databases">
        <title>Complete Genome Sequence of Lactobacillus nenjiangensis SH-Y15, isolated from sauerkraut.</title>
        <authorList>
            <person name="Yang H."/>
        </authorList>
    </citation>
    <scope>NUCLEOTIDE SEQUENCE [LARGE SCALE GENOMIC DNA]</scope>
    <source>
        <strain evidence="1 2">SH-Y15</strain>
    </source>
</reference>
<dbReference type="Proteomes" id="UP000325295">
    <property type="component" value="Chromosome"/>
</dbReference>
<dbReference type="EMBL" id="CP043939">
    <property type="protein sequence ID" value="QER66504.1"/>
    <property type="molecule type" value="Genomic_DNA"/>
</dbReference>
<keyword evidence="2" id="KW-1185">Reference proteome</keyword>
<proteinExistence type="predicted"/>
<gene>
    <name evidence="1" type="ORF">F0161_00570</name>
</gene>
<dbReference type="KEGG" id="lnn:F0161_00570"/>
<accession>A0A5P1X0U4</accession>
<name>A0A5P1X0U4_9LACO</name>
<sequence>MKNNNLGTIYLNKRAEYNKYNGVYALGTFLNTDATRLTGHATQLVPTDRTIANFDTLSDTGYTKASFEETADLYQVDSNEVKELISEMRNGESMQVVAEVAEFLEGVGKQQPEHTVHVTEVLAADKTTYYFLQAGASALEASNNALRESDSQYDYTLFTGNGANVNIIEDPMALFVLEYLNHTLDKHLSPADILETSEIGQAFDKETNSNLILLIIHVR</sequence>
<evidence type="ECO:0000313" key="2">
    <source>
        <dbReference type="Proteomes" id="UP000325295"/>
    </source>
</evidence>